<organism evidence="4 5">
    <name type="scientific">Candidatus Tagabacteria bacterium RIFCSPLOWO2_01_FULL_39_11</name>
    <dbReference type="NCBI Taxonomy" id="1802295"/>
    <lineage>
        <taxon>Bacteria</taxon>
        <taxon>Candidatus Tagaibacteriota</taxon>
    </lineage>
</organism>
<protein>
    <recommendedName>
        <fullName evidence="3">SsrA-binding protein</fullName>
    </recommendedName>
    <alternativeName>
        <fullName evidence="3">Small protein B</fullName>
    </alternativeName>
</protein>
<dbReference type="Gene3D" id="2.40.280.10">
    <property type="match status" value="1"/>
</dbReference>
<dbReference type="NCBIfam" id="NF003843">
    <property type="entry name" value="PRK05422.1"/>
    <property type="match status" value="1"/>
</dbReference>
<dbReference type="GO" id="GO:0003723">
    <property type="term" value="F:RNA binding"/>
    <property type="evidence" value="ECO:0007669"/>
    <property type="project" value="UniProtKB-UniRule"/>
</dbReference>
<evidence type="ECO:0000256" key="2">
    <source>
        <dbReference type="ARBA" id="ARBA00022884"/>
    </source>
</evidence>
<dbReference type="AlphaFoldDB" id="A0A1G2LSB7"/>
<dbReference type="PANTHER" id="PTHR30308:SF2">
    <property type="entry name" value="SSRA-BINDING PROTEIN"/>
    <property type="match status" value="1"/>
</dbReference>
<dbReference type="PANTHER" id="PTHR30308">
    <property type="entry name" value="TMRNA-BINDING COMPONENT OF TRANS-TRANSLATION TAGGING COMPLEX"/>
    <property type="match status" value="1"/>
</dbReference>
<dbReference type="InterPro" id="IPR023620">
    <property type="entry name" value="SmpB"/>
</dbReference>
<dbReference type="GO" id="GO:0005829">
    <property type="term" value="C:cytosol"/>
    <property type="evidence" value="ECO:0007669"/>
    <property type="project" value="TreeGrafter"/>
</dbReference>
<sequence>MAVLTQNKKAYFDYEILEKFEAGLELKGIEAKSLRNGKGNITGAHVIIRGEEAFIVGMDIPPYQPKNTAKEYDHQRTRKLLLKKKEIKYLMGKQQSAGLTLIPLKVYTVKSLIKLEMALAKGKKKYDKREKIKEREGKRKIERTLKWG</sequence>
<evidence type="ECO:0000256" key="3">
    <source>
        <dbReference type="HAMAP-Rule" id="MF_00023"/>
    </source>
</evidence>
<dbReference type="CDD" id="cd09294">
    <property type="entry name" value="SmpB"/>
    <property type="match status" value="1"/>
</dbReference>
<proteinExistence type="inferred from homology"/>
<dbReference type="EMBL" id="MHQZ01000024">
    <property type="protein sequence ID" value="OHA13762.1"/>
    <property type="molecule type" value="Genomic_DNA"/>
</dbReference>
<comment type="similarity">
    <text evidence="3">Belongs to the SmpB family.</text>
</comment>
<dbReference type="Proteomes" id="UP000178302">
    <property type="component" value="Unassembled WGS sequence"/>
</dbReference>
<reference evidence="4 5" key="1">
    <citation type="journal article" date="2016" name="Nat. Commun.">
        <title>Thousands of microbial genomes shed light on interconnected biogeochemical processes in an aquifer system.</title>
        <authorList>
            <person name="Anantharaman K."/>
            <person name="Brown C.T."/>
            <person name="Hug L.A."/>
            <person name="Sharon I."/>
            <person name="Castelle C.J."/>
            <person name="Probst A.J."/>
            <person name="Thomas B.C."/>
            <person name="Singh A."/>
            <person name="Wilkins M.J."/>
            <person name="Karaoz U."/>
            <person name="Brodie E.L."/>
            <person name="Williams K.H."/>
            <person name="Hubbard S.S."/>
            <person name="Banfield J.F."/>
        </authorList>
    </citation>
    <scope>NUCLEOTIDE SEQUENCE [LARGE SCALE GENOMIC DNA]</scope>
</reference>
<dbReference type="GO" id="GO:0070930">
    <property type="term" value="P:trans-translation-dependent protein tagging"/>
    <property type="evidence" value="ECO:0007669"/>
    <property type="project" value="TreeGrafter"/>
</dbReference>
<dbReference type="NCBIfam" id="TIGR00086">
    <property type="entry name" value="smpB"/>
    <property type="match status" value="1"/>
</dbReference>
<evidence type="ECO:0000313" key="5">
    <source>
        <dbReference type="Proteomes" id="UP000178302"/>
    </source>
</evidence>
<dbReference type="SUPFAM" id="SSF74982">
    <property type="entry name" value="Small protein B (SmpB)"/>
    <property type="match status" value="1"/>
</dbReference>
<keyword evidence="2 3" id="KW-0694">RNA-binding</keyword>
<dbReference type="InterPro" id="IPR000037">
    <property type="entry name" value="SsrA-bd_prot"/>
</dbReference>
<name>A0A1G2LSB7_9BACT</name>
<comment type="function">
    <text evidence="3">Required for rescue of stalled ribosomes mediated by trans-translation. Binds to transfer-messenger RNA (tmRNA), required for stable association of tmRNA with ribosomes. tmRNA and SmpB together mimic tRNA shape, replacing the anticodon stem-loop with SmpB. tmRNA is encoded by the ssrA gene; the 2 termini fold to resemble tRNA(Ala) and it encodes a 'tag peptide', a short internal open reading frame. During trans-translation Ala-aminoacylated tmRNA acts like a tRNA, entering the A-site of stalled ribosomes, displacing the stalled mRNA. The ribosome then switches to translate the ORF on the tmRNA; the nascent peptide is terminated with the 'tag peptide' encoded by the tmRNA and targeted for degradation. The ribosome is freed to recommence translation, which seems to be the essential function of trans-translation.</text>
</comment>
<evidence type="ECO:0000313" key="4">
    <source>
        <dbReference type="EMBL" id="OHA13762.1"/>
    </source>
</evidence>
<dbReference type="GO" id="GO:0070929">
    <property type="term" value="P:trans-translation"/>
    <property type="evidence" value="ECO:0007669"/>
    <property type="project" value="UniProtKB-UniRule"/>
</dbReference>
<comment type="subcellular location">
    <subcellularLocation>
        <location evidence="3">Cytoplasm</location>
    </subcellularLocation>
    <text evidence="3">The tmRNA-SmpB complex associates with stalled 70S ribosomes.</text>
</comment>
<comment type="caution">
    <text evidence="4">The sequence shown here is derived from an EMBL/GenBank/DDBJ whole genome shotgun (WGS) entry which is preliminary data.</text>
</comment>
<dbReference type="Pfam" id="PF01668">
    <property type="entry name" value="SmpB"/>
    <property type="match status" value="1"/>
</dbReference>
<keyword evidence="1 3" id="KW-0963">Cytoplasm</keyword>
<gene>
    <name evidence="3" type="primary">smpB</name>
    <name evidence="4" type="ORF">A2909_01950</name>
</gene>
<dbReference type="HAMAP" id="MF_00023">
    <property type="entry name" value="SmpB"/>
    <property type="match status" value="1"/>
</dbReference>
<accession>A0A1G2LSB7</accession>
<evidence type="ECO:0000256" key="1">
    <source>
        <dbReference type="ARBA" id="ARBA00022490"/>
    </source>
</evidence>